<protein>
    <submittedName>
        <fullName evidence="2">Uncharacterized protein</fullName>
    </submittedName>
</protein>
<organism evidence="2 3">
    <name type="scientific">Blyttiomyces helicus</name>
    <dbReference type="NCBI Taxonomy" id="388810"/>
    <lineage>
        <taxon>Eukaryota</taxon>
        <taxon>Fungi</taxon>
        <taxon>Fungi incertae sedis</taxon>
        <taxon>Chytridiomycota</taxon>
        <taxon>Chytridiomycota incertae sedis</taxon>
        <taxon>Chytridiomycetes</taxon>
        <taxon>Chytridiomycetes incertae sedis</taxon>
        <taxon>Blyttiomyces</taxon>
    </lineage>
</organism>
<gene>
    <name evidence="2" type="ORF">BDK51DRAFT_41810</name>
</gene>
<proteinExistence type="predicted"/>
<dbReference type="EMBL" id="KZ994418">
    <property type="protein sequence ID" value="RKO92983.1"/>
    <property type="molecule type" value="Genomic_DNA"/>
</dbReference>
<keyword evidence="3" id="KW-1185">Reference proteome</keyword>
<sequence>MNHTTTRKARYEFMHAAKAASQRNDWRATADAYRAAVEGASPAFLQRFNCLSHFARIFCEDHVIAATADDLTFIHRIFKSEAQPLPHRVTCGYTLGRMSLRMGDLHTAMKRYSRALFLAESATAAYRSVTVISDGQTVSTGALLEAEITILRRTAEAGKHPLLTPFTHTEFESTIEWDGNQTGKGIDFVVAFGTELVGDDIYEHRLTAVIANRALRVHGKECDGRCKNAAYRSSACQRGAWALHRPSCRPPKTFLPADLVCIAGITSWPYQDSNSFIVEVLRQVPECGNSWSGALFGCARELTGPAVAGFGPVMNNAQLARKRDEQACSILILAWATLTRVFTHLTSGDAAERGGGAGQQSVEGHEIAVAQRDVVVHKPPKATTGRIAGAPLLRISKLGFHAVAKNSAWGRNVRIEGGKMKRKQAPSGQLATSQVSPPARSPPELQRRTIISLPNQATCSVCMTADLDFLLALKKLARLDVKFMLEEDCQDFIDMPLLFFFSI</sequence>
<feature type="region of interest" description="Disordered" evidence="1">
    <location>
        <begin position="416"/>
        <end position="444"/>
    </location>
</feature>
<dbReference type="Gene3D" id="6.10.140.2220">
    <property type="match status" value="1"/>
</dbReference>
<dbReference type="OrthoDB" id="2900813at2759"/>
<dbReference type="Proteomes" id="UP000269721">
    <property type="component" value="Unassembled WGS sequence"/>
</dbReference>
<dbReference type="SUPFAM" id="SSF144232">
    <property type="entry name" value="HIT/MYND zinc finger-like"/>
    <property type="match status" value="1"/>
</dbReference>
<evidence type="ECO:0000313" key="2">
    <source>
        <dbReference type="EMBL" id="RKO92983.1"/>
    </source>
</evidence>
<accession>A0A4P9WLM3</accession>
<evidence type="ECO:0000313" key="3">
    <source>
        <dbReference type="Proteomes" id="UP000269721"/>
    </source>
</evidence>
<dbReference type="AlphaFoldDB" id="A0A4P9WLM3"/>
<name>A0A4P9WLM3_9FUNG</name>
<feature type="compositionally biased region" description="Polar residues" evidence="1">
    <location>
        <begin position="426"/>
        <end position="436"/>
    </location>
</feature>
<evidence type="ECO:0000256" key="1">
    <source>
        <dbReference type="SAM" id="MobiDB-lite"/>
    </source>
</evidence>
<reference evidence="3" key="1">
    <citation type="journal article" date="2018" name="Nat. Microbiol.">
        <title>Leveraging single-cell genomics to expand the fungal tree of life.</title>
        <authorList>
            <person name="Ahrendt S.R."/>
            <person name="Quandt C.A."/>
            <person name="Ciobanu D."/>
            <person name="Clum A."/>
            <person name="Salamov A."/>
            <person name="Andreopoulos B."/>
            <person name="Cheng J.F."/>
            <person name="Woyke T."/>
            <person name="Pelin A."/>
            <person name="Henrissat B."/>
            <person name="Reynolds N.K."/>
            <person name="Benny G.L."/>
            <person name="Smith M.E."/>
            <person name="James T.Y."/>
            <person name="Grigoriev I.V."/>
        </authorList>
    </citation>
    <scope>NUCLEOTIDE SEQUENCE [LARGE SCALE GENOMIC DNA]</scope>
</reference>